<dbReference type="AlphaFoldDB" id="A0A2X0MQT8"/>
<gene>
    <name evidence="1" type="primary">BQ5605_C040g11880</name>
    <name evidence="1" type="ORF">BQ5605_C040G11880</name>
</gene>
<proteinExistence type="predicted"/>
<protein>
    <submittedName>
        <fullName evidence="1">BQ5605_C040g11880 protein</fullName>
    </submittedName>
</protein>
<organism evidence="1 2">
    <name type="scientific">Microbotryum silenes-dioicae</name>
    <dbReference type="NCBI Taxonomy" id="796604"/>
    <lineage>
        <taxon>Eukaryota</taxon>
        <taxon>Fungi</taxon>
        <taxon>Dikarya</taxon>
        <taxon>Basidiomycota</taxon>
        <taxon>Pucciniomycotina</taxon>
        <taxon>Microbotryomycetes</taxon>
        <taxon>Microbotryales</taxon>
        <taxon>Microbotryaceae</taxon>
        <taxon>Microbotryum</taxon>
    </lineage>
</organism>
<evidence type="ECO:0000313" key="2">
    <source>
        <dbReference type="Proteomes" id="UP000249464"/>
    </source>
</evidence>
<name>A0A2X0MQT8_9BASI</name>
<keyword evidence="2" id="KW-1185">Reference proteome</keyword>
<evidence type="ECO:0000313" key="1">
    <source>
        <dbReference type="EMBL" id="SGZ32491.1"/>
    </source>
</evidence>
<sequence>MGRSRDRAPISDLKFQIAPPIPNAFQDKSTPVTHPVPFITNDTLAAYVHGRSRS</sequence>
<accession>A0A2X0MQT8</accession>
<dbReference type="EMBL" id="FQNC01000118">
    <property type="protein sequence ID" value="SGZ32491.1"/>
    <property type="molecule type" value="Genomic_DNA"/>
</dbReference>
<dbReference type="Proteomes" id="UP000249464">
    <property type="component" value="Unassembled WGS sequence"/>
</dbReference>
<reference evidence="1 2" key="1">
    <citation type="submission" date="2016-11" db="EMBL/GenBank/DDBJ databases">
        <authorList>
            <person name="Jaros S."/>
            <person name="Januszkiewicz K."/>
            <person name="Wedrychowicz H."/>
        </authorList>
    </citation>
    <scope>NUCLEOTIDE SEQUENCE [LARGE SCALE GENOMIC DNA]</scope>
</reference>